<accession>A0A6I4J1X3</accession>
<feature type="binding site" evidence="7">
    <location>
        <position position="128"/>
    </location>
    <ligand>
        <name>FMN</name>
        <dbReference type="ChEBI" id="CHEBI:58210"/>
    </ligand>
</feature>
<comment type="caution">
    <text evidence="9">The sequence shown here is derived from an EMBL/GenBank/DDBJ whole genome shotgun (WGS) entry which is preliminary data.</text>
</comment>
<dbReference type="CDD" id="cd02809">
    <property type="entry name" value="alpha_hydroxyacid_oxid_FMN"/>
    <property type="match status" value="1"/>
</dbReference>
<dbReference type="EMBL" id="WQMS01000013">
    <property type="protein sequence ID" value="MVO78347.1"/>
    <property type="molecule type" value="Genomic_DNA"/>
</dbReference>
<protein>
    <submittedName>
        <fullName evidence="9">L-lactate dehydrogenase</fullName>
        <ecNumber evidence="9">1.1.1.27</ecNumber>
    </submittedName>
</protein>
<dbReference type="PANTHER" id="PTHR10578:SF107">
    <property type="entry name" value="2-HYDROXYACID OXIDASE 1"/>
    <property type="match status" value="1"/>
</dbReference>
<keyword evidence="2 7" id="KW-0285">Flavoprotein</keyword>
<evidence type="ECO:0000259" key="8">
    <source>
        <dbReference type="PROSITE" id="PS51349"/>
    </source>
</evidence>
<sequence length="399" mass="43147">MTIYTNIEDLRLAAARKVPKPFFEYVENGSYDELTLRANRRDLDAIRFRQRVMLNVSERRHGGTMLGEPVTIPLALAPTGLCGSMCADGEIKAARAAQRFGVPFCLSTMSVASIEDVAAKVERPFWFQLYLMKDRSISESLIDRAKAARCSALVLTMDLHVEGQRNRDVKNGLGIPPKLTPANIWSIVSHPGWALPMLRASEWTFGNLKSEVKNAGDLGELAQWVKSQFDPSFDWRTIDWVRERWGGKLIVKGILDADDAKLAVKAGADAVLVSNHGGRQLDGAASTASQLPAIRDAIGGAAAELWADSGIRSGQDVLKFLALGASACMIGRAYLYGLGAAGEDGVTRALELIRDEMDVAMALTGLTDAAKVPPDLILGAPSRSAQEPAAEAYITHLDG</sequence>
<evidence type="ECO:0000256" key="2">
    <source>
        <dbReference type="ARBA" id="ARBA00022630"/>
    </source>
</evidence>
<comment type="cofactor">
    <cofactor evidence="1">
        <name>FMN</name>
        <dbReference type="ChEBI" id="CHEBI:58210"/>
    </cofactor>
</comment>
<comment type="similarity">
    <text evidence="5">Belongs to the FMN-dependent alpha-hydroxy acid dehydrogenase family.</text>
</comment>
<keyword evidence="4 9" id="KW-0560">Oxidoreductase</keyword>
<evidence type="ECO:0000256" key="3">
    <source>
        <dbReference type="ARBA" id="ARBA00022643"/>
    </source>
</evidence>
<dbReference type="AlphaFoldDB" id="A0A6I4J1X3"/>
<dbReference type="RefSeq" id="WP_157027304.1">
    <property type="nucleotide sequence ID" value="NZ_WQMS01000013.1"/>
</dbReference>
<dbReference type="InterPro" id="IPR037396">
    <property type="entry name" value="FMN_HAD"/>
</dbReference>
<evidence type="ECO:0000256" key="5">
    <source>
        <dbReference type="ARBA" id="ARBA00024042"/>
    </source>
</evidence>
<evidence type="ECO:0000256" key="7">
    <source>
        <dbReference type="PIRSR" id="PIRSR000138-2"/>
    </source>
</evidence>
<feature type="binding site" evidence="7">
    <location>
        <position position="25"/>
    </location>
    <ligand>
        <name>glyoxylate</name>
        <dbReference type="ChEBI" id="CHEBI:36655"/>
    </ligand>
</feature>
<dbReference type="PANTHER" id="PTHR10578">
    <property type="entry name" value="S -2-HYDROXY-ACID OXIDASE-RELATED"/>
    <property type="match status" value="1"/>
</dbReference>
<evidence type="ECO:0000256" key="4">
    <source>
        <dbReference type="ARBA" id="ARBA00023002"/>
    </source>
</evidence>
<evidence type="ECO:0000313" key="9">
    <source>
        <dbReference type="EMBL" id="MVO78347.1"/>
    </source>
</evidence>
<evidence type="ECO:0000313" key="10">
    <source>
        <dbReference type="Proteomes" id="UP000441389"/>
    </source>
</evidence>
<keyword evidence="10" id="KW-1185">Reference proteome</keyword>
<dbReference type="GO" id="GO:0005886">
    <property type="term" value="C:plasma membrane"/>
    <property type="evidence" value="ECO:0007669"/>
    <property type="project" value="TreeGrafter"/>
</dbReference>
<feature type="binding site" evidence="7">
    <location>
        <begin position="331"/>
        <end position="332"/>
    </location>
    <ligand>
        <name>FMN</name>
        <dbReference type="ChEBI" id="CHEBI:58210"/>
    </ligand>
</feature>
<evidence type="ECO:0000256" key="1">
    <source>
        <dbReference type="ARBA" id="ARBA00001917"/>
    </source>
</evidence>
<proteinExistence type="inferred from homology"/>
<feature type="domain" description="FMN hydroxy acid dehydrogenase" evidence="8">
    <location>
        <begin position="1"/>
        <end position="382"/>
    </location>
</feature>
<feature type="binding site" evidence="7">
    <location>
        <position position="279"/>
    </location>
    <ligand>
        <name>glyoxylate</name>
        <dbReference type="ChEBI" id="CHEBI:36655"/>
    </ligand>
</feature>
<feature type="binding site" evidence="7">
    <location>
        <position position="107"/>
    </location>
    <ligand>
        <name>FMN</name>
        <dbReference type="ChEBI" id="CHEBI:58210"/>
    </ligand>
</feature>
<feature type="binding site" evidence="7">
    <location>
        <position position="274"/>
    </location>
    <ligand>
        <name>FMN</name>
        <dbReference type="ChEBI" id="CHEBI:58210"/>
    </ligand>
</feature>
<feature type="binding site" evidence="7">
    <location>
        <position position="130"/>
    </location>
    <ligand>
        <name>FMN</name>
        <dbReference type="ChEBI" id="CHEBI:58210"/>
    </ligand>
</feature>
<dbReference type="PIRSF" id="PIRSF000138">
    <property type="entry name" value="Al-hdrx_acd_dh"/>
    <property type="match status" value="1"/>
</dbReference>
<dbReference type="GO" id="GO:0004459">
    <property type="term" value="F:L-lactate dehydrogenase (NAD+) activity"/>
    <property type="evidence" value="ECO:0007669"/>
    <property type="project" value="UniProtKB-EC"/>
</dbReference>
<dbReference type="GO" id="GO:0010181">
    <property type="term" value="F:FMN binding"/>
    <property type="evidence" value="ECO:0007669"/>
    <property type="project" value="InterPro"/>
</dbReference>
<feature type="binding site" evidence="7">
    <location>
        <position position="276"/>
    </location>
    <ligand>
        <name>glyoxylate</name>
        <dbReference type="ChEBI" id="CHEBI:36655"/>
    </ligand>
</feature>
<feature type="binding site" evidence="7">
    <location>
        <position position="165"/>
    </location>
    <ligand>
        <name>glyoxylate</name>
        <dbReference type="ChEBI" id="CHEBI:36655"/>
    </ligand>
</feature>
<reference evidence="9 10" key="1">
    <citation type="submission" date="2019-12" db="EMBL/GenBank/DDBJ databases">
        <authorList>
            <person name="Huq M.A."/>
        </authorList>
    </citation>
    <scope>NUCLEOTIDE SEQUENCE [LARGE SCALE GENOMIC DNA]</scope>
    <source>
        <strain evidence="9 10">MAH-20</strain>
    </source>
</reference>
<dbReference type="InterPro" id="IPR000262">
    <property type="entry name" value="FMN-dep_DH"/>
</dbReference>
<feature type="binding site" evidence="7">
    <location>
        <begin position="78"/>
        <end position="80"/>
    </location>
    <ligand>
        <name>FMN</name>
        <dbReference type="ChEBI" id="CHEBI:58210"/>
    </ligand>
</feature>
<dbReference type="Gene3D" id="3.20.20.70">
    <property type="entry name" value="Aldolase class I"/>
    <property type="match status" value="1"/>
</dbReference>
<name>A0A6I4J1X3_9SPHN</name>
<evidence type="ECO:0000256" key="6">
    <source>
        <dbReference type="PIRSR" id="PIRSR000138-1"/>
    </source>
</evidence>
<dbReference type="InterPro" id="IPR013785">
    <property type="entry name" value="Aldolase_TIM"/>
</dbReference>
<dbReference type="Pfam" id="PF01070">
    <property type="entry name" value="FMN_dh"/>
    <property type="match status" value="1"/>
</dbReference>
<feature type="binding site" evidence="7">
    <location>
        <position position="156"/>
    </location>
    <ligand>
        <name>FMN</name>
        <dbReference type="ChEBI" id="CHEBI:58210"/>
    </ligand>
</feature>
<dbReference type="NCBIfam" id="NF008398">
    <property type="entry name" value="PRK11197.1"/>
    <property type="match status" value="1"/>
</dbReference>
<dbReference type="InterPro" id="IPR012133">
    <property type="entry name" value="Alpha-hydoxy_acid_DH_FMN"/>
</dbReference>
<organism evidence="9 10">
    <name type="scientific">Sphingomonas horti</name>
    <dbReference type="NCBI Taxonomy" id="2682842"/>
    <lineage>
        <taxon>Bacteria</taxon>
        <taxon>Pseudomonadati</taxon>
        <taxon>Pseudomonadota</taxon>
        <taxon>Alphaproteobacteria</taxon>
        <taxon>Sphingomonadales</taxon>
        <taxon>Sphingomonadaceae</taxon>
        <taxon>Sphingomonas</taxon>
    </lineage>
</organism>
<dbReference type="Proteomes" id="UP000441389">
    <property type="component" value="Unassembled WGS sequence"/>
</dbReference>
<feature type="binding site" evidence="7">
    <location>
        <position position="252"/>
    </location>
    <ligand>
        <name>FMN</name>
        <dbReference type="ChEBI" id="CHEBI:58210"/>
    </ligand>
</feature>
<gene>
    <name evidence="9" type="ORF">GON01_10430</name>
</gene>
<dbReference type="PROSITE" id="PS00557">
    <property type="entry name" value="FMN_HYDROXY_ACID_DH_1"/>
    <property type="match status" value="1"/>
</dbReference>
<dbReference type="InterPro" id="IPR008259">
    <property type="entry name" value="FMN_hydac_DH_AS"/>
</dbReference>
<dbReference type="PROSITE" id="PS51349">
    <property type="entry name" value="FMN_HYDROXY_ACID_DH_2"/>
    <property type="match status" value="1"/>
</dbReference>
<keyword evidence="3 7" id="KW-0288">FMN</keyword>
<dbReference type="GO" id="GO:0009060">
    <property type="term" value="P:aerobic respiration"/>
    <property type="evidence" value="ECO:0007669"/>
    <property type="project" value="TreeGrafter"/>
</dbReference>
<dbReference type="SUPFAM" id="SSF51395">
    <property type="entry name" value="FMN-linked oxidoreductases"/>
    <property type="match status" value="1"/>
</dbReference>
<feature type="binding site" evidence="7">
    <location>
        <begin position="308"/>
        <end position="312"/>
    </location>
    <ligand>
        <name>FMN</name>
        <dbReference type="ChEBI" id="CHEBI:58210"/>
    </ligand>
</feature>
<feature type="active site" description="Proton acceptor" evidence="6">
    <location>
        <position position="276"/>
    </location>
</feature>
<dbReference type="EC" id="1.1.1.27" evidence="9"/>
<dbReference type="FunFam" id="3.20.20.70:FF:000029">
    <property type="entry name" value="L-lactate dehydrogenase"/>
    <property type="match status" value="1"/>
</dbReference>